<evidence type="ECO:0008006" key="3">
    <source>
        <dbReference type="Google" id="ProtNLM"/>
    </source>
</evidence>
<dbReference type="EMBL" id="JARBHB010000001">
    <property type="protein sequence ID" value="KAJ8896477.1"/>
    <property type="molecule type" value="Genomic_DNA"/>
</dbReference>
<protein>
    <recommendedName>
        <fullName evidence="3">PiggyBac transposable element-derived protein domain-containing protein</fullName>
    </recommendedName>
</protein>
<keyword evidence="2" id="KW-1185">Reference proteome</keyword>
<evidence type="ECO:0000313" key="2">
    <source>
        <dbReference type="Proteomes" id="UP001159363"/>
    </source>
</evidence>
<dbReference type="PANTHER" id="PTHR47326:SF1">
    <property type="entry name" value="HTH PSQ-TYPE DOMAIN-CONTAINING PROTEIN"/>
    <property type="match status" value="1"/>
</dbReference>
<evidence type="ECO:0000313" key="1">
    <source>
        <dbReference type="EMBL" id="KAJ8896477.1"/>
    </source>
</evidence>
<name>A0ABQ9IID9_9NEOP</name>
<dbReference type="PANTHER" id="PTHR47326">
    <property type="entry name" value="TRANSPOSABLE ELEMENT TC3 TRANSPOSASE-LIKE PROTEIN"/>
    <property type="match status" value="1"/>
</dbReference>
<proteinExistence type="predicted"/>
<dbReference type="Proteomes" id="UP001159363">
    <property type="component" value="Chromosome 1"/>
</dbReference>
<accession>A0ABQ9IID9</accession>
<gene>
    <name evidence="1" type="ORF">PR048_001821</name>
</gene>
<comment type="caution">
    <text evidence="1">The sequence shown here is derived from an EMBL/GenBank/DDBJ whole genome shotgun (WGS) entry which is preliminary data.</text>
</comment>
<organism evidence="1 2">
    <name type="scientific">Dryococelus australis</name>
    <dbReference type="NCBI Taxonomy" id="614101"/>
    <lineage>
        <taxon>Eukaryota</taxon>
        <taxon>Metazoa</taxon>
        <taxon>Ecdysozoa</taxon>
        <taxon>Arthropoda</taxon>
        <taxon>Hexapoda</taxon>
        <taxon>Insecta</taxon>
        <taxon>Pterygota</taxon>
        <taxon>Neoptera</taxon>
        <taxon>Polyneoptera</taxon>
        <taxon>Phasmatodea</taxon>
        <taxon>Verophasmatodea</taxon>
        <taxon>Anareolatae</taxon>
        <taxon>Phasmatidae</taxon>
        <taxon>Eurycanthinae</taxon>
        <taxon>Dryococelus</taxon>
    </lineage>
</organism>
<sequence>MNNYTVNELADMHMVQLTQMHLQPGGFIHVLFTSVDHRIRETGMVKIGSGRRCNVQHHQFENEVLAHLEGKPCTRTRHLVGKLRVSCMCGTSMVFIPTTNKRFKSGTHKTKPRVPHCHWYFEKCQHEPDFPSFVMYSDEATFAEEGIFNSKNNIGRTNTNIYAIYECGHQDKFKVNVWVGVLDNHMTTIHLAKLIKPKQIAHLFA</sequence>
<reference evidence="1 2" key="1">
    <citation type="submission" date="2023-02" db="EMBL/GenBank/DDBJ databases">
        <title>LHISI_Scaffold_Assembly.</title>
        <authorList>
            <person name="Stuart O.P."/>
            <person name="Cleave R."/>
            <person name="Magrath M.J.L."/>
            <person name="Mikheyev A.S."/>
        </authorList>
    </citation>
    <scope>NUCLEOTIDE SEQUENCE [LARGE SCALE GENOMIC DNA]</scope>
    <source>
        <strain evidence="1">Daus_M_001</strain>
        <tissue evidence="1">Leg muscle</tissue>
    </source>
</reference>